<dbReference type="Proteomes" id="UP001217325">
    <property type="component" value="Unassembled WGS sequence"/>
</dbReference>
<evidence type="ECO:0000256" key="6">
    <source>
        <dbReference type="ARBA" id="ARBA00023053"/>
    </source>
</evidence>
<dbReference type="InterPro" id="IPR006153">
    <property type="entry name" value="Cation/H_exchanger_TM"/>
</dbReference>
<evidence type="ECO:0000256" key="5">
    <source>
        <dbReference type="ARBA" id="ARBA00022989"/>
    </source>
</evidence>
<dbReference type="Pfam" id="PF00999">
    <property type="entry name" value="Na_H_Exchanger"/>
    <property type="match status" value="1"/>
</dbReference>
<evidence type="ECO:0000313" key="12">
    <source>
        <dbReference type="EMBL" id="MDE8644397.1"/>
    </source>
</evidence>
<feature type="domain" description="Cation/H+ exchanger transmembrane" evidence="11">
    <location>
        <begin position="10"/>
        <end position="404"/>
    </location>
</feature>
<dbReference type="InterPro" id="IPR004705">
    <property type="entry name" value="Cation/H_exchanger_CPA1_bac"/>
</dbReference>
<keyword evidence="9 10" id="KW-0739">Sodium transport</keyword>
<reference evidence="13 14" key="1">
    <citation type="submission" date="2017-07" db="EMBL/GenBank/DDBJ databases">
        <title>Draft sequence of Rhodococcus enclensis 23b-28.</title>
        <authorList>
            <person name="Besaury L."/>
            <person name="Sancelme M."/>
            <person name="Amato P."/>
            <person name="Lallement A."/>
            <person name="Delort A.-M."/>
        </authorList>
    </citation>
    <scope>NUCLEOTIDE SEQUENCE [LARGE SCALE GENOMIC DNA]</scope>
    <source>
        <strain evidence="13 14">23b-28</strain>
    </source>
</reference>
<evidence type="ECO:0000256" key="9">
    <source>
        <dbReference type="ARBA" id="ARBA00023201"/>
    </source>
</evidence>
<comment type="function">
    <text evidence="10">Na(+)/H(+) antiporter that extrudes sodium in exchange for external protons.</text>
</comment>
<organism evidence="13 14">
    <name type="scientific">Rhodococcus qingshengii</name>
    <dbReference type="NCBI Taxonomy" id="334542"/>
    <lineage>
        <taxon>Bacteria</taxon>
        <taxon>Bacillati</taxon>
        <taxon>Actinomycetota</taxon>
        <taxon>Actinomycetes</taxon>
        <taxon>Mycobacteriales</taxon>
        <taxon>Nocardiaceae</taxon>
        <taxon>Rhodococcus</taxon>
        <taxon>Rhodococcus erythropolis group</taxon>
    </lineage>
</organism>
<dbReference type="NCBIfam" id="TIGR00831">
    <property type="entry name" value="a_cpa1"/>
    <property type="match status" value="1"/>
</dbReference>
<feature type="transmembrane region" description="Helical" evidence="10">
    <location>
        <begin position="345"/>
        <end position="369"/>
    </location>
</feature>
<sequence>MNFTWILLVVIAAIAVTGLSNRRNLQAPLVLVTVGSVASFIPGMPRPELDPHVILGVVLPPLLYSAALKFSVATFKRNLAPILRLGVGMVLVTAFVVAFFAEWMVPEFTIGAALVLGAVIAPTDAVSAVAVGQKLGLPKRVIAILTGEGLVNDATALTLFTVAVAAVTGTRIATDSPLLFFAYEVIGGVVVGLVLAFVVKFVRARMYDSPLETGLGLVLPFAAYLAAEELHASGVLAVVVAGLVIGHYSTDASIMTRLQERSVWSSLDTLLEMFVFAYMGLQLSFVIDDVVADGLPVLHVFAYGLAVLAVVIVIRPVWLFLSYSRVRFGVTLRRDRENQLTWKQNLVVSWAGMRGVVTLAAAGGIPFALSSGEPFPGRGVIQAIAFIVAVGTLLIQGSTLPFMIRRLDVADPYEQLRTQEQMELARNISRKAGEKALADAAAHPPPGIDGKELQAIVERVRRSMQARLQLQEVDEDADREAALWNAGALFDKFRHQSLRSQRVALIAARDDGDLDDEVLRTVLEGLDIEEAAAEERVRRRRAGSGAGK</sequence>
<comment type="subcellular location">
    <subcellularLocation>
        <location evidence="1 10">Cell membrane</location>
        <topology evidence="1 10">Multi-pass membrane protein</topology>
    </subcellularLocation>
</comment>
<dbReference type="PANTHER" id="PTHR10110:SF86">
    <property type="entry name" value="SODIUM_HYDROGEN EXCHANGER 7"/>
    <property type="match status" value="1"/>
</dbReference>
<evidence type="ECO:0000259" key="11">
    <source>
        <dbReference type="Pfam" id="PF00999"/>
    </source>
</evidence>
<feature type="transmembrane region" description="Helical" evidence="10">
    <location>
        <begin position="211"/>
        <end position="227"/>
    </location>
</feature>
<feature type="transmembrane region" description="Helical" evidence="10">
    <location>
        <begin position="178"/>
        <end position="199"/>
    </location>
</feature>
<dbReference type="PANTHER" id="PTHR10110">
    <property type="entry name" value="SODIUM/HYDROGEN EXCHANGER"/>
    <property type="match status" value="1"/>
</dbReference>
<proteinExistence type="inferred from homology"/>
<protein>
    <submittedName>
        <fullName evidence="13">Na+/H+ antiporter</fullName>
    </submittedName>
</protein>
<name>A0A1C3ZF32_RHOSG</name>
<evidence type="ECO:0000313" key="14">
    <source>
        <dbReference type="Proteomes" id="UP000230886"/>
    </source>
</evidence>
<keyword evidence="2 10" id="KW-0813">Transport</keyword>
<evidence type="ECO:0000256" key="7">
    <source>
        <dbReference type="ARBA" id="ARBA00023065"/>
    </source>
</evidence>
<dbReference type="Gene3D" id="6.10.140.1330">
    <property type="match status" value="1"/>
</dbReference>
<keyword evidence="7 10" id="KW-0406">Ion transport</keyword>
<dbReference type="GO" id="GO:0051453">
    <property type="term" value="P:regulation of intracellular pH"/>
    <property type="evidence" value="ECO:0007669"/>
    <property type="project" value="TreeGrafter"/>
</dbReference>
<keyword evidence="10" id="KW-0050">Antiport</keyword>
<keyword evidence="5 10" id="KW-1133">Transmembrane helix</keyword>
<feature type="transmembrane region" description="Helical" evidence="10">
    <location>
        <begin position="301"/>
        <end position="324"/>
    </location>
</feature>
<feature type="transmembrane region" description="Helical" evidence="10">
    <location>
        <begin position="82"/>
        <end position="104"/>
    </location>
</feature>
<dbReference type="InterPro" id="IPR018422">
    <property type="entry name" value="Cation/H_exchanger_CPA1"/>
</dbReference>
<dbReference type="EMBL" id="NOVD01000025">
    <property type="protein sequence ID" value="PCK24709.1"/>
    <property type="molecule type" value="Genomic_DNA"/>
</dbReference>
<evidence type="ECO:0000256" key="1">
    <source>
        <dbReference type="ARBA" id="ARBA00004651"/>
    </source>
</evidence>
<dbReference type="GO" id="GO:0015385">
    <property type="term" value="F:sodium:proton antiporter activity"/>
    <property type="evidence" value="ECO:0007669"/>
    <property type="project" value="InterPro"/>
</dbReference>
<reference evidence="12" key="2">
    <citation type="submission" date="2023-02" db="EMBL/GenBank/DDBJ databases">
        <title>A novel hydrolase synthesized by Rhodococcus erythropolis HQ is responsible for the detoxification of Zearalenone.</title>
        <authorList>
            <person name="Hu J."/>
            <person name="Xu J."/>
        </authorList>
    </citation>
    <scope>NUCLEOTIDE SEQUENCE</scope>
    <source>
        <strain evidence="12">HQ</strain>
    </source>
</reference>
<dbReference type="Proteomes" id="UP000230886">
    <property type="component" value="Unassembled WGS sequence"/>
</dbReference>
<comment type="similarity">
    <text evidence="10">Belongs to the monovalent cation:proton antiporter 1 (CPA1) transporter (TC 2.A.36) family.</text>
</comment>
<dbReference type="AlphaFoldDB" id="A0A1C3ZF32"/>
<evidence type="ECO:0000256" key="10">
    <source>
        <dbReference type="RuleBase" id="RU366002"/>
    </source>
</evidence>
<feature type="transmembrane region" description="Helical" evidence="10">
    <location>
        <begin position="233"/>
        <end position="250"/>
    </location>
</feature>
<comment type="caution">
    <text evidence="13">The sequence shown here is derived from an EMBL/GenBank/DDBJ whole genome shotgun (WGS) entry which is preliminary data.</text>
</comment>
<keyword evidence="4 10" id="KW-0812">Transmembrane</keyword>
<feature type="transmembrane region" description="Helical" evidence="10">
    <location>
        <begin position="143"/>
        <end position="166"/>
    </location>
</feature>
<keyword evidence="3 10" id="KW-1003">Cell membrane</keyword>
<evidence type="ECO:0000256" key="8">
    <source>
        <dbReference type="ARBA" id="ARBA00023136"/>
    </source>
</evidence>
<evidence type="ECO:0000256" key="4">
    <source>
        <dbReference type="ARBA" id="ARBA00022692"/>
    </source>
</evidence>
<dbReference type="GO" id="GO:0005886">
    <property type="term" value="C:plasma membrane"/>
    <property type="evidence" value="ECO:0007669"/>
    <property type="project" value="UniProtKB-SubCell"/>
</dbReference>
<feature type="transmembrane region" description="Helical" evidence="10">
    <location>
        <begin position="52"/>
        <end position="70"/>
    </location>
</feature>
<accession>A0A1C3ZF32</accession>
<keyword evidence="8 10" id="KW-0472">Membrane</keyword>
<feature type="transmembrane region" description="Helical" evidence="10">
    <location>
        <begin position="110"/>
        <end position="131"/>
    </location>
</feature>
<evidence type="ECO:0000313" key="13">
    <source>
        <dbReference type="EMBL" id="PCK24709.1"/>
    </source>
</evidence>
<evidence type="ECO:0000256" key="2">
    <source>
        <dbReference type="ARBA" id="ARBA00022448"/>
    </source>
</evidence>
<feature type="transmembrane region" description="Helical" evidence="10">
    <location>
        <begin position="262"/>
        <end position="281"/>
    </location>
</feature>
<dbReference type="RefSeq" id="WP_003939739.1">
    <property type="nucleotide sequence ID" value="NZ_AP023172.1"/>
</dbReference>
<dbReference type="GO" id="GO:0098719">
    <property type="term" value="P:sodium ion import across plasma membrane"/>
    <property type="evidence" value="ECO:0007669"/>
    <property type="project" value="TreeGrafter"/>
</dbReference>
<dbReference type="EMBL" id="JARDXE010000003">
    <property type="protein sequence ID" value="MDE8644397.1"/>
    <property type="molecule type" value="Genomic_DNA"/>
</dbReference>
<keyword evidence="6 10" id="KW-0915">Sodium</keyword>
<dbReference type="GO" id="GO:0015386">
    <property type="term" value="F:potassium:proton antiporter activity"/>
    <property type="evidence" value="ECO:0007669"/>
    <property type="project" value="TreeGrafter"/>
</dbReference>
<accession>A0A1X0M0L8</accession>
<dbReference type="GeneID" id="64142368"/>
<evidence type="ECO:0000256" key="3">
    <source>
        <dbReference type="ARBA" id="ARBA00022475"/>
    </source>
</evidence>
<feature type="transmembrane region" description="Helical" evidence="10">
    <location>
        <begin position="375"/>
        <end position="395"/>
    </location>
</feature>
<gene>
    <name evidence="13" type="ORF">CHR55_24540</name>
    <name evidence="12" type="ORF">PXH69_05505</name>
</gene>